<dbReference type="Proteomes" id="UP001186944">
    <property type="component" value="Unassembled WGS sequence"/>
</dbReference>
<gene>
    <name evidence="1" type="ORF">FSP39_012683</name>
</gene>
<dbReference type="InterPro" id="IPR051077">
    <property type="entry name" value="Ca-dependent_lectin"/>
</dbReference>
<sequence length="183" mass="19882">MYFYKGGAQFVRWGKSACPDDDTELVYEGFGADGYYNSYGTGVNFLCLPRDPIFGSNYTGTSYAQVLGAEYDSDAAFFGTRDGDNLPCAVCRSHSSVTNMMLPGRNKCYQNWRKQYNGYLATSSSGSPASKDYICIDENPDALVAGGHNDNGALFYSVVTKCGALACPPYHEGSRLTCVVCTK</sequence>
<dbReference type="GO" id="GO:0005615">
    <property type="term" value="C:extracellular space"/>
    <property type="evidence" value="ECO:0007669"/>
    <property type="project" value="TreeGrafter"/>
</dbReference>
<dbReference type="EMBL" id="VSWD01000013">
    <property type="protein sequence ID" value="KAK3084386.1"/>
    <property type="molecule type" value="Genomic_DNA"/>
</dbReference>
<evidence type="ECO:0000313" key="1">
    <source>
        <dbReference type="EMBL" id="KAK3084386.1"/>
    </source>
</evidence>
<protein>
    <recommendedName>
        <fullName evidence="3">Short-chain collagen C4</fullName>
    </recommendedName>
</protein>
<dbReference type="PANTHER" id="PTHR24024:SF18">
    <property type="entry name" value="SHORT-CHAIN COLLAGEN C4-LIKE"/>
    <property type="match status" value="1"/>
</dbReference>
<name>A0AA88XK44_PINIB</name>
<accession>A0AA88XK44</accession>
<reference evidence="1" key="1">
    <citation type="submission" date="2019-08" db="EMBL/GenBank/DDBJ databases">
        <title>The improved chromosome-level genome for the pearl oyster Pinctada fucata martensii using PacBio sequencing and Hi-C.</title>
        <authorList>
            <person name="Zheng Z."/>
        </authorList>
    </citation>
    <scope>NUCLEOTIDE SEQUENCE</scope>
    <source>
        <strain evidence="1">ZZ-2019</strain>
        <tissue evidence="1">Adductor muscle</tissue>
    </source>
</reference>
<evidence type="ECO:0000313" key="2">
    <source>
        <dbReference type="Proteomes" id="UP001186944"/>
    </source>
</evidence>
<proteinExistence type="predicted"/>
<organism evidence="1 2">
    <name type="scientific">Pinctada imbricata</name>
    <name type="common">Atlantic pearl-oyster</name>
    <name type="synonym">Pinctada martensii</name>
    <dbReference type="NCBI Taxonomy" id="66713"/>
    <lineage>
        <taxon>Eukaryota</taxon>
        <taxon>Metazoa</taxon>
        <taxon>Spiralia</taxon>
        <taxon>Lophotrochozoa</taxon>
        <taxon>Mollusca</taxon>
        <taxon>Bivalvia</taxon>
        <taxon>Autobranchia</taxon>
        <taxon>Pteriomorphia</taxon>
        <taxon>Pterioida</taxon>
        <taxon>Pterioidea</taxon>
        <taxon>Pteriidae</taxon>
        <taxon>Pinctada</taxon>
    </lineage>
</organism>
<dbReference type="PANTHER" id="PTHR24024">
    <property type="entry name" value="PULMONARY SURFACTANT-ASSOCIATED PROTEIN A"/>
    <property type="match status" value="1"/>
</dbReference>
<dbReference type="AlphaFoldDB" id="A0AA88XK44"/>
<keyword evidence="2" id="KW-1185">Reference proteome</keyword>
<evidence type="ECO:0008006" key="3">
    <source>
        <dbReference type="Google" id="ProtNLM"/>
    </source>
</evidence>
<comment type="caution">
    <text evidence="1">The sequence shown here is derived from an EMBL/GenBank/DDBJ whole genome shotgun (WGS) entry which is preliminary data.</text>
</comment>